<dbReference type="PaxDb" id="2903-EOD21230"/>
<dbReference type="Pfam" id="PF02514">
    <property type="entry name" value="CobN-Mg_chel"/>
    <property type="match status" value="1"/>
</dbReference>
<sequence>MVGRATKLIEEVGFLELAGRGCERPAARLFSNPAGDYGSMVNERVGSGEWEEADELGETWASRNAFSYGRGAEKGQARADVLETLLASTERVVQMIDSVEYGLTDIQEYYANTGALKTAAEGARRRAGVGQGGGGGGGGGDGGRVGVSVVETFSRGAPEPRELEATLRMEYRSRLLNPKWAEAMAAQGSGGAYEISQRFTAMVGWGATAGFTDEWTYEGAYERYIGDEEMAATLTRSNPEAVRNMVRRLLEAHGRGMWEGASDEALARLRELYQEAEDVIELGVRG</sequence>
<accession>A0A0D3JCJ5</accession>
<dbReference type="PANTHER" id="PTHR44119">
    <property type="entry name" value="MAGNESIUM-CHELATASE SUBUNIT CHLH, CHLOROPLASTIC"/>
    <property type="match status" value="1"/>
</dbReference>
<dbReference type="KEGG" id="ehx:EMIHUDRAFT_444548"/>
<dbReference type="eggNOG" id="ENOG502RFFJ">
    <property type="taxonomic scope" value="Eukaryota"/>
</dbReference>
<proteinExistence type="predicted"/>
<dbReference type="HOGENOM" id="CLU_002017_0_1_1"/>
<name>A0A0D3JCJ5_EMIH1</name>
<dbReference type="PANTHER" id="PTHR44119:SF1">
    <property type="entry name" value="MAGNESIUM-CHELATASE SUBUNIT CHLH, CHLOROPLASTIC"/>
    <property type="match status" value="1"/>
</dbReference>
<evidence type="ECO:0000313" key="2">
    <source>
        <dbReference type="EnsemblProtists" id="EOD21230"/>
    </source>
</evidence>
<keyword evidence="3" id="KW-1185">Reference proteome</keyword>
<dbReference type="AlphaFoldDB" id="A0A0D3JCJ5"/>
<dbReference type="RefSeq" id="XP_005773659.1">
    <property type="nucleotide sequence ID" value="XM_005773602.1"/>
</dbReference>
<evidence type="ECO:0000259" key="1">
    <source>
        <dbReference type="Pfam" id="PF02514"/>
    </source>
</evidence>
<evidence type="ECO:0000313" key="3">
    <source>
        <dbReference type="Proteomes" id="UP000013827"/>
    </source>
</evidence>
<dbReference type="Proteomes" id="UP000013827">
    <property type="component" value="Unassembled WGS sequence"/>
</dbReference>
<reference evidence="2" key="2">
    <citation type="submission" date="2024-10" db="UniProtKB">
        <authorList>
            <consortium name="EnsemblProtists"/>
        </authorList>
    </citation>
    <scope>IDENTIFICATION</scope>
</reference>
<dbReference type="InterPro" id="IPR003672">
    <property type="entry name" value="CobN/Mg_chltase"/>
</dbReference>
<dbReference type="EnsemblProtists" id="EOD21230">
    <property type="protein sequence ID" value="EOD21230"/>
    <property type="gene ID" value="EMIHUDRAFT_444548"/>
</dbReference>
<dbReference type="GeneID" id="17266774"/>
<dbReference type="STRING" id="2903.R1E311"/>
<feature type="domain" description="CobN/magnesium chelatase" evidence="1">
    <location>
        <begin position="23"/>
        <end position="262"/>
    </location>
</feature>
<reference evidence="3" key="1">
    <citation type="journal article" date="2013" name="Nature">
        <title>Pan genome of the phytoplankton Emiliania underpins its global distribution.</title>
        <authorList>
            <person name="Read B.A."/>
            <person name="Kegel J."/>
            <person name="Klute M.J."/>
            <person name="Kuo A."/>
            <person name="Lefebvre S.C."/>
            <person name="Maumus F."/>
            <person name="Mayer C."/>
            <person name="Miller J."/>
            <person name="Monier A."/>
            <person name="Salamov A."/>
            <person name="Young J."/>
            <person name="Aguilar M."/>
            <person name="Claverie J.M."/>
            <person name="Frickenhaus S."/>
            <person name="Gonzalez K."/>
            <person name="Herman E.K."/>
            <person name="Lin Y.C."/>
            <person name="Napier J."/>
            <person name="Ogata H."/>
            <person name="Sarno A.F."/>
            <person name="Shmutz J."/>
            <person name="Schroeder D."/>
            <person name="de Vargas C."/>
            <person name="Verret F."/>
            <person name="von Dassow P."/>
            <person name="Valentin K."/>
            <person name="Van de Peer Y."/>
            <person name="Wheeler G."/>
            <person name="Dacks J.B."/>
            <person name="Delwiche C.F."/>
            <person name="Dyhrman S.T."/>
            <person name="Glockner G."/>
            <person name="John U."/>
            <person name="Richards T."/>
            <person name="Worden A.Z."/>
            <person name="Zhang X."/>
            <person name="Grigoriev I.V."/>
            <person name="Allen A.E."/>
            <person name="Bidle K."/>
            <person name="Borodovsky M."/>
            <person name="Bowler C."/>
            <person name="Brownlee C."/>
            <person name="Cock J.M."/>
            <person name="Elias M."/>
            <person name="Gladyshev V.N."/>
            <person name="Groth M."/>
            <person name="Guda C."/>
            <person name="Hadaegh A."/>
            <person name="Iglesias-Rodriguez M.D."/>
            <person name="Jenkins J."/>
            <person name="Jones B.M."/>
            <person name="Lawson T."/>
            <person name="Leese F."/>
            <person name="Lindquist E."/>
            <person name="Lobanov A."/>
            <person name="Lomsadze A."/>
            <person name="Malik S.B."/>
            <person name="Marsh M.E."/>
            <person name="Mackinder L."/>
            <person name="Mock T."/>
            <person name="Mueller-Roeber B."/>
            <person name="Pagarete A."/>
            <person name="Parker M."/>
            <person name="Probert I."/>
            <person name="Quesneville H."/>
            <person name="Raines C."/>
            <person name="Rensing S.A."/>
            <person name="Riano-Pachon D.M."/>
            <person name="Richier S."/>
            <person name="Rokitta S."/>
            <person name="Shiraiwa Y."/>
            <person name="Soanes D.M."/>
            <person name="van der Giezen M."/>
            <person name="Wahlund T.M."/>
            <person name="Williams B."/>
            <person name="Wilson W."/>
            <person name="Wolfe G."/>
            <person name="Wurch L.L."/>
        </authorList>
    </citation>
    <scope>NUCLEOTIDE SEQUENCE</scope>
</reference>
<protein>
    <recommendedName>
        <fullName evidence="1">CobN/magnesium chelatase domain-containing protein</fullName>
    </recommendedName>
</protein>
<organism evidence="2 3">
    <name type="scientific">Emiliania huxleyi (strain CCMP1516)</name>
    <dbReference type="NCBI Taxonomy" id="280463"/>
    <lineage>
        <taxon>Eukaryota</taxon>
        <taxon>Haptista</taxon>
        <taxon>Haptophyta</taxon>
        <taxon>Prymnesiophyceae</taxon>
        <taxon>Isochrysidales</taxon>
        <taxon>Noelaerhabdaceae</taxon>
        <taxon>Emiliania</taxon>
    </lineage>
</organism>